<organism evidence="9 10">
    <name type="scientific">Latimeria chalumnae</name>
    <name type="common">Coelacanth</name>
    <dbReference type="NCBI Taxonomy" id="7897"/>
    <lineage>
        <taxon>Eukaryota</taxon>
        <taxon>Metazoa</taxon>
        <taxon>Chordata</taxon>
        <taxon>Craniata</taxon>
        <taxon>Vertebrata</taxon>
        <taxon>Euteleostomi</taxon>
        <taxon>Coelacanthiformes</taxon>
        <taxon>Coelacanthidae</taxon>
        <taxon>Latimeria</taxon>
    </lineage>
</organism>
<dbReference type="InterPro" id="IPR039220">
    <property type="entry name" value="FAM3"/>
</dbReference>
<evidence type="ECO:0000256" key="3">
    <source>
        <dbReference type="ARBA" id="ARBA00022525"/>
    </source>
</evidence>
<dbReference type="OMA" id="FPKICFE"/>
<keyword evidence="6" id="KW-1015">Disulfide bond</keyword>
<dbReference type="AlphaFoldDB" id="H3B5X4"/>
<dbReference type="FunCoup" id="H3B5X4">
    <property type="interactions" value="125"/>
</dbReference>
<reference evidence="9" key="2">
    <citation type="submission" date="2025-08" db="UniProtKB">
        <authorList>
            <consortium name="Ensembl"/>
        </authorList>
    </citation>
    <scope>IDENTIFICATION</scope>
</reference>
<keyword evidence="5 7" id="KW-0430">Lectin</keyword>
<evidence type="ECO:0000256" key="1">
    <source>
        <dbReference type="ARBA" id="ARBA00004613"/>
    </source>
</evidence>
<dbReference type="EMBL" id="AFYH01042186">
    <property type="status" value="NOT_ANNOTATED_CDS"/>
    <property type="molecule type" value="Genomic_DNA"/>
</dbReference>
<evidence type="ECO:0000259" key="8">
    <source>
        <dbReference type="Pfam" id="PF15711"/>
    </source>
</evidence>
<comment type="subcellular location">
    <subcellularLocation>
        <location evidence="1">Secreted</location>
    </subcellularLocation>
</comment>
<keyword evidence="3" id="KW-0964">Secreted</keyword>
<evidence type="ECO:0000256" key="5">
    <source>
        <dbReference type="ARBA" id="ARBA00022734"/>
    </source>
</evidence>
<dbReference type="Proteomes" id="UP000008672">
    <property type="component" value="Unassembled WGS sequence"/>
</dbReference>
<dbReference type="GO" id="GO:0030246">
    <property type="term" value="F:carbohydrate binding"/>
    <property type="evidence" value="ECO:0007669"/>
    <property type="project" value="UniProtKB-UniRule"/>
</dbReference>
<keyword evidence="4" id="KW-0732">Signal</keyword>
<dbReference type="InParanoid" id="H3B5X4"/>
<dbReference type="EMBL" id="AFYH01042185">
    <property type="status" value="NOT_ANNOTATED_CDS"/>
    <property type="molecule type" value="Genomic_DNA"/>
</dbReference>
<evidence type="ECO:0000256" key="2">
    <source>
        <dbReference type="ARBA" id="ARBA00010905"/>
    </source>
</evidence>
<accession>H3B5X4</accession>
<evidence type="ECO:0000313" key="10">
    <source>
        <dbReference type="Proteomes" id="UP000008672"/>
    </source>
</evidence>
<keyword evidence="10" id="KW-1185">Reference proteome</keyword>
<evidence type="ECO:0000313" key="9">
    <source>
        <dbReference type="Ensembl" id="ENSLACP00000017295.1"/>
    </source>
</evidence>
<dbReference type="EMBL" id="AFYH01042183">
    <property type="status" value="NOT_ANNOTATED_CDS"/>
    <property type="molecule type" value="Genomic_DNA"/>
</dbReference>
<dbReference type="GO" id="GO:0005576">
    <property type="term" value="C:extracellular region"/>
    <property type="evidence" value="ECO:0007669"/>
    <property type="project" value="UniProtKB-SubCell"/>
</dbReference>
<dbReference type="InterPro" id="IPR039477">
    <property type="entry name" value="ILEI/PANDER_dom"/>
</dbReference>
<dbReference type="Pfam" id="PF15711">
    <property type="entry name" value="ILEI"/>
    <property type="match status" value="1"/>
</dbReference>
<dbReference type="EMBL" id="AFYH01042188">
    <property type="status" value="NOT_ANNOTATED_CDS"/>
    <property type="molecule type" value="Genomic_DNA"/>
</dbReference>
<sequence length="235" mass="25403">LSFVLSGSIKSGALLLACVGAWYLGALFAEMVPKDSVTSVVKSIKDLGDKPKLKVPFPKKKPCGYMPLCSTGNFSYSLLSGGGKEKYPRVCIQDELFLGAEKGNVERGINIAIVDAKTGKCVSTKFFDLWATDASGPMIEFIKSAPEGSLLLMVTHDEGSTKLTNDAKKVIEELGSKEIRNLRFRSSWAFIAAKGHKLPANIAREKINHSDAATNRYSGWPAEVKIDGCVPSKTN</sequence>
<dbReference type="Bgee" id="ENSLACG00000015233">
    <property type="expression patterns" value="Expressed in pelvic fin and 3 other cell types or tissues"/>
</dbReference>
<protein>
    <submittedName>
        <fullName evidence="9">FAM3 metabolism regulating signaling molecule B</fullName>
    </submittedName>
</protein>
<evidence type="ECO:0000256" key="7">
    <source>
        <dbReference type="PROSITE-ProRule" id="PRU01375"/>
    </source>
</evidence>
<reference evidence="9" key="3">
    <citation type="submission" date="2025-09" db="UniProtKB">
        <authorList>
            <consortium name="Ensembl"/>
        </authorList>
    </citation>
    <scope>IDENTIFICATION</scope>
</reference>
<proteinExistence type="inferred from homology"/>
<gene>
    <name evidence="9" type="primary">FAM3B</name>
</gene>
<dbReference type="eggNOG" id="ENOG502QW7Y">
    <property type="taxonomic scope" value="Eukaryota"/>
</dbReference>
<dbReference type="EMBL" id="AFYH01042187">
    <property type="status" value="NOT_ANNOTATED_CDS"/>
    <property type="molecule type" value="Genomic_DNA"/>
</dbReference>
<dbReference type="Ensembl" id="ENSLACT00000017422.1">
    <property type="protein sequence ID" value="ENSLACP00000017295.1"/>
    <property type="gene ID" value="ENSLACG00000015233.1"/>
</dbReference>
<comment type="similarity">
    <text evidence="2">Belongs to the FAM3 family.</text>
</comment>
<feature type="domain" description="ILEI/PANDER" evidence="8">
    <location>
        <begin position="107"/>
        <end position="195"/>
    </location>
</feature>
<dbReference type="EMBL" id="AFYH01042184">
    <property type="status" value="NOT_ANNOTATED_CDS"/>
    <property type="molecule type" value="Genomic_DNA"/>
</dbReference>
<evidence type="ECO:0000256" key="4">
    <source>
        <dbReference type="ARBA" id="ARBA00022729"/>
    </source>
</evidence>
<evidence type="ECO:0000256" key="6">
    <source>
        <dbReference type="ARBA" id="ARBA00023157"/>
    </source>
</evidence>
<reference evidence="10" key="1">
    <citation type="submission" date="2011-08" db="EMBL/GenBank/DDBJ databases">
        <title>The draft genome of Latimeria chalumnae.</title>
        <authorList>
            <person name="Di Palma F."/>
            <person name="Alfoldi J."/>
            <person name="Johnson J."/>
            <person name="Berlin A."/>
            <person name="Gnerre S."/>
            <person name="Jaffe D."/>
            <person name="MacCallum I."/>
            <person name="Young S."/>
            <person name="Walker B.J."/>
            <person name="Lander E."/>
            <person name="Lindblad-Toh K."/>
        </authorList>
    </citation>
    <scope>NUCLEOTIDE SEQUENCE [LARGE SCALE GENOMIC DNA]</scope>
    <source>
        <strain evidence="10">Wild caught</strain>
    </source>
</reference>
<dbReference type="PROSITE" id="PS52031">
    <property type="entry name" value="GG_LECTIN"/>
    <property type="match status" value="1"/>
</dbReference>
<name>H3B5X4_LATCH</name>
<dbReference type="PANTHER" id="PTHR14592">
    <property type="entry name" value="UNCHARACTERIZED FAM3"/>
    <property type="match status" value="1"/>
</dbReference>
<dbReference type="HOGENOM" id="CLU_099478_1_1_1"/>
<dbReference type="GeneTree" id="ENSGT00950000183004"/>
<dbReference type="EMBL" id="AFYH01042189">
    <property type="status" value="NOT_ANNOTATED_CDS"/>
    <property type="molecule type" value="Genomic_DNA"/>
</dbReference>